<organism evidence="4 5">
    <name type="scientific">Allokutzneria multivorans</name>
    <dbReference type="NCBI Taxonomy" id="1142134"/>
    <lineage>
        <taxon>Bacteria</taxon>
        <taxon>Bacillati</taxon>
        <taxon>Actinomycetota</taxon>
        <taxon>Actinomycetes</taxon>
        <taxon>Pseudonocardiales</taxon>
        <taxon>Pseudonocardiaceae</taxon>
        <taxon>Allokutzneria</taxon>
    </lineage>
</organism>
<keyword evidence="3" id="KW-0503">Monooxygenase</keyword>
<dbReference type="EMBL" id="BAABAL010000004">
    <property type="protein sequence ID" value="GAA3989449.1"/>
    <property type="molecule type" value="Genomic_DNA"/>
</dbReference>
<gene>
    <name evidence="4" type="ORF">GCM10022247_05040</name>
</gene>
<reference evidence="5" key="1">
    <citation type="journal article" date="2019" name="Int. J. Syst. Evol. Microbiol.">
        <title>The Global Catalogue of Microorganisms (GCM) 10K type strain sequencing project: providing services to taxonomists for standard genome sequencing and annotation.</title>
        <authorList>
            <consortium name="The Broad Institute Genomics Platform"/>
            <consortium name="The Broad Institute Genome Sequencing Center for Infectious Disease"/>
            <person name="Wu L."/>
            <person name="Ma J."/>
        </authorList>
    </citation>
    <scope>NUCLEOTIDE SEQUENCE [LARGE SCALE GENOMIC DNA]</scope>
    <source>
        <strain evidence="5">JCM 17342</strain>
    </source>
</reference>
<dbReference type="PRINTS" id="PR00385">
    <property type="entry name" value="P450"/>
</dbReference>
<dbReference type="PRINTS" id="PR00463">
    <property type="entry name" value="EP450I"/>
</dbReference>
<evidence type="ECO:0000256" key="3">
    <source>
        <dbReference type="RuleBase" id="RU000461"/>
    </source>
</evidence>
<comment type="cofactor">
    <cofactor evidence="1">
        <name>heme</name>
        <dbReference type="ChEBI" id="CHEBI:30413"/>
    </cofactor>
</comment>
<dbReference type="InterPro" id="IPR036396">
    <property type="entry name" value="Cyt_P450_sf"/>
</dbReference>
<dbReference type="PROSITE" id="PS00086">
    <property type="entry name" value="CYTOCHROME_P450"/>
    <property type="match status" value="1"/>
</dbReference>
<keyword evidence="5" id="KW-1185">Reference proteome</keyword>
<dbReference type="Pfam" id="PF00067">
    <property type="entry name" value="p450"/>
    <property type="match status" value="1"/>
</dbReference>
<keyword evidence="3" id="KW-0408">Iron</keyword>
<dbReference type="InterPro" id="IPR050121">
    <property type="entry name" value="Cytochrome_P450_monoxygenase"/>
</dbReference>
<dbReference type="Gene3D" id="1.10.630.10">
    <property type="entry name" value="Cytochrome P450"/>
    <property type="match status" value="1"/>
</dbReference>
<keyword evidence="3" id="KW-0560">Oxidoreductase</keyword>
<dbReference type="InterPro" id="IPR001128">
    <property type="entry name" value="Cyt_P450"/>
</dbReference>
<dbReference type="PANTHER" id="PTHR24305">
    <property type="entry name" value="CYTOCHROME P450"/>
    <property type="match status" value="1"/>
</dbReference>
<dbReference type="InterPro" id="IPR002401">
    <property type="entry name" value="Cyt_P450_E_grp-I"/>
</dbReference>
<proteinExistence type="inferred from homology"/>
<keyword evidence="3" id="KW-0349">Heme</keyword>
<dbReference type="InterPro" id="IPR017972">
    <property type="entry name" value="Cyt_P450_CS"/>
</dbReference>
<name>A0ABP7QXG3_9PSEU</name>
<comment type="caution">
    <text evidence="4">The sequence shown here is derived from an EMBL/GenBank/DDBJ whole genome shotgun (WGS) entry which is preliminary data.</text>
</comment>
<accession>A0ABP7QXG3</accession>
<dbReference type="PANTHER" id="PTHR24305:SF166">
    <property type="entry name" value="CYTOCHROME P450 12A4, MITOCHONDRIAL-RELATED"/>
    <property type="match status" value="1"/>
</dbReference>
<keyword evidence="3" id="KW-0479">Metal-binding</keyword>
<evidence type="ECO:0000313" key="5">
    <source>
        <dbReference type="Proteomes" id="UP001501747"/>
    </source>
</evidence>
<comment type="similarity">
    <text evidence="2 3">Belongs to the cytochrome P450 family.</text>
</comment>
<dbReference type="Proteomes" id="UP001501747">
    <property type="component" value="Unassembled WGS sequence"/>
</dbReference>
<evidence type="ECO:0000256" key="2">
    <source>
        <dbReference type="ARBA" id="ARBA00010617"/>
    </source>
</evidence>
<evidence type="ECO:0000313" key="4">
    <source>
        <dbReference type="EMBL" id="GAA3989449.1"/>
    </source>
</evidence>
<sequence length="448" mass="49543">MRRNRQVDRAPLAPGAVPVLGHALRLLRDPLPWLDACRQTGPLVRVRMGPRSAHLVCCPHLVHELLMNRSFDKGGPLFDNARELLGNGLGTSTREDHLRQRRLMQPAFSPSHIAAYAAVMREEIAGLTDSWKGDGAVDLFPDLMSLTMRVLIRTLLPTADPQEAEHLSTQIRFLMAGLLFRIAVPSQVLRQLPVPGNRRFNRARAEAFAGAERIVAAARAHPERGGLLAALMDTGAAEDGFTDEDLRDQVMTMFVGGTESTATTVAWLFHLLTLHPQVEERLHAELDAVLAGRVATAEDLPRLPFTRNVLQETLRLYPVGWLLTRVSVTDVEFGGHRFPAGADFLFSSYLLHHDPASFPAPERFDPDRWDTPLSGDARHAHIPFSTGRRKCIGDTFALTEATIILSAIAAHWRLRPAPGSRVRPHIGAALAPRGLRLVTEPRTPTRRG</sequence>
<evidence type="ECO:0000256" key="1">
    <source>
        <dbReference type="ARBA" id="ARBA00001971"/>
    </source>
</evidence>
<dbReference type="RefSeq" id="WP_344870822.1">
    <property type="nucleotide sequence ID" value="NZ_BAABAL010000004.1"/>
</dbReference>
<dbReference type="SUPFAM" id="SSF48264">
    <property type="entry name" value="Cytochrome P450"/>
    <property type="match status" value="1"/>
</dbReference>
<dbReference type="CDD" id="cd11049">
    <property type="entry name" value="CYP170A1-like"/>
    <property type="match status" value="1"/>
</dbReference>
<protein>
    <submittedName>
        <fullName evidence="4">Cytochrome P450</fullName>
    </submittedName>
</protein>